<evidence type="ECO:0000313" key="3">
    <source>
        <dbReference type="EMBL" id="RTQ71681.1"/>
    </source>
</evidence>
<dbReference type="InterPro" id="IPR016162">
    <property type="entry name" value="Ald_DH_N"/>
</dbReference>
<keyword evidence="1" id="KW-0560">Oxidoreductase</keyword>
<comment type="caution">
    <text evidence="3">The sequence shown here is derived from an EMBL/GenBank/DDBJ whole genome shotgun (WGS) entry which is preliminary data.</text>
</comment>
<feature type="domain" description="Aldehyde dehydrogenase" evidence="2">
    <location>
        <begin position="16"/>
        <end position="93"/>
    </location>
</feature>
<accession>A0AAX1ZI04</accession>
<proteinExistence type="predicted"/>
<dbReference type="Pfam" id="PF00171">
    <property type="entry name" value="Aldedh"/>
    <property type="match status" value="1"/>
</dbReference>
<evidence type="ECO:0000256" key="1">
    <source>
        <dbReference type="ARBA" id="ARBA00023002"/>
    </source>
</evidence>
<dbReference type="GO" id="GO:0016491">
    <property type="term" value="F:oxidoreductase activity"/>
    <property type="evidence" value="ECO:0007669"/>
    <property type="project" value="UniProtKB-KW"/>
</dbReference>
<dbReference type="SUPFAM" id="SSF53720">
    <property type="entry name" value="ALDH-like"/>
    <property type="match status" value="1"/>
</dbReference>
<evidence type="ECO:0000259" key="2">
    <source>
        <dbReference type="Pfam" id="PF00171"/>
    </source>
</evidence>
<name>A0AAX1ZI04_ACIBA</name>
<feature type="non-terminal residue" evidence="3">
    <location>
        <position position="95"/>
    </location>
</feature>
<evidence type="ECO:0000313" key="4">
    <source>
        <dbReference type="Proteomes" id="UP000268239"/>
    </source>
</evidence>
<dbReference type="Gene3D" id="3.40.605.10">
    <property type="entry name" value="Aldehyde Dehydrogenase, Chain A, domain 1"/>
    <property type="match status" value="1"/>
</dbReference>
<sequence length="95" mass="10392">MTIIGHNFIGGSRSAQSSTLLKSIHATTGEALPYEFHHATEQEVNQACEAASQAFKTYRHTSPEQRATFLENIADELDALGTDFLEIVSQETALP</sequence>
<dbReference type="RefSeq" id="WP_126610543.1">
    <property type="nucleotide sequence ID" value="NZ_RXLU01000112.1"/>
</dbReference>
<gene>
    <name evidence="3" type="ORF">EJ062_16360</name>
</gene>
<dbReference type="InterPro" id="IPR015590">
    <property type="entry name" value="Aldehyde_DH_dom"/>
</dbReference>
<dbReference type="Proteomes" id="UP000268239">
    <property type="component" value="Unassembled WGS sequence"/>
</dbReference>
<dbReference type="InterPro" id="IPR016161">
    <property type="entry name" value="Ald_DH/histidinol_DH"/>
</dbReference>
<organism evidence="3 4">
    <name type="scientific">Acinetobacter baumannii</name>
    <dbReference type="NCBI Taxonomy" id="470"/>
    <lineage>
        <taxon>Bacteria</taxon>
        <taxon>Pseudomonadati</taxon>
        <taxon>Pseudomonadota</taxon>
        <taxon>Gammaproteobacteria</taxon>
        <taxon>Moraxellales</taxon>
        <taxon>Moraxellaceae</taxon>
        <taxon>Acinetobacter</taxon>
        <taxon>Acinetobacter calcoaceticus/baumannii complex</taxon>
    </lineage>
</organism>
<reference evidence="3 4" key="1">
    <citation type="submission" date="2018-12" db="EMBL/GenBank/DDBJ databases">
        <title>Draft Genome Sequences Human Pathogenic Acinetobacter baumannii Strains.</title>
        <authorList>
            <person name="Madhi M."/>
            <person name="Ronco T."/>
            <person name="Olsen R.H."/>
            <person name="Hassani A."/>
        </authorList>
    </citation>
    <scope>NUCLEOTIDE SEQUENCE [LARGE SCALE GENOMIC DNA]</scope>
    <source>
        <strain evidence="3 4">AB3</strain>
    </source>
</reference>
<dbReference type="AlphaFoldDB" id="A0AAX1ZI04"/>
<dbReference type="EMBL" id="RXLU01000112">
    <property type="protein sequence ID" value="RTQ71681.1"/>
    <property type="molecule type" value="Genomic_DNA"/>
</dbReference>
<protein>
    <submittedName>
        <fullName evidence="3">Aldehyde dehydrogenase family protein</fullName>
    </submittedName>
</protein>